<dbReference type="Pfam" id="PF02709">
    <property type="entry name" value="Glyco_transf_7C"/>
    <property type="match status" value="1"/>
</dbReference>
<dbReference type="GO" id="GO:0006688">
    <property type="term" value="P:glycosphingolipid biosynthetic process"/>
    <property type="evidence" value="ECO:0007669"/>
    <property type="project" value="TreeGrafter"/>
</dbReference>
<dbReference type="AlphaFoldDB" id="A0A183IKV8"/>
<keyword evidence="14" id="KW-1185">Reference proteome</keyword>
<keyword evidence="6" id="KW-0812">Transmembrane</keyword>
<dbReference type="PRINTS" id="PR02050">
    <property type="entry name" value="B14GALTRFASE"/>
</dbReference>
<keyword evidence="7" id="KW-0735">Signal-anchor</keyword>
<evidence type="ECO:0000256" key="6">
    <source>
        <dbReference type="ARBA" id="ARBA00022692"/>
    </source>
</evidence>
<dbReference type="PANTHER" id="PTHR19300:SF57">
    <property type="entry name" value="BETA-1,4-N-ACETYLGALACTOSAMINYLTRANSFERASE"/>
    <property type="match status" value="1"/>
</dbReference>
<dbReference type="Gene3D" id="3.90.550.10">
    <property type="entry name" value="Spore Coat Polysaccharide Biosynthesis Protein SpsA, Chain A"/>
    <property type="match status" value="1"/>
</dbReference>
<evidence type="ECO:0000256" key="8">
    <source>
        <dbReference type="ARBA" id="ARBA00022989"/>
    </source>
</evidence>
<dbReference type="GO" id="GO:0033842">
    <property type="term" value="F:N-acetyl-beta-glucosaminyl-derivative 4-beta-N-acetylgalactosaminyltransferase activity"/>
    <property type="evidence" value="ECO:0007669"/>
    <property type="project" value="TreeGrafter"/>
</dbReference>
<evidence type="ECO:0000259" key="11">
    <source>
        <dbReference type="Pfam" id="PF02709"/>
    </source>
</evidence>
<dbReference type="InterPro" id="IPR027791">
    <property type="entry name" value="Galactosyl_T_C"/>
</dbReference>
<keyword evidence="9" id="KW-0472">Membrane</keyword>
<evidence type="ECO:0000256" key="10">
    <source>
        <dbReference type="ARBA" id="ARBA00023180"/>
    </source>
</evidence>
<evidence type="ECO:0000256" key="7">
    <source>
        <dbReference type="ARBA" id="ARBA00022968"/>
    </source>
</evidence>
<evidence type="ECO:0000313" key="15">
    <source>
        <dbReference type="WBParaSite" id="SBAD_0000443801-mRNA-1"/>
    </source>
</evidence>
<dbReference type="GO" id="GO:0016020">
    <property type="term" value="C:membrane"/>
    <property type="evidence" value="ECO:0007669"/>
    <property type="project" value="UniProtKB-SubCell"/>
</dbReference>
<keyword evidence="4" id="KW-0328">Glycosyltransferase</keyword>
<dbReference type="GO" id="GO:0005975">
    <property type="term" value="P:carbohydrate metabolic process"/>
    <property type="evidence" value="ECO:0007669"/>
    <property type="project" value="InterPro"/>
</dbReference>
<keyword evidence="5" id="KW-0808">Transferase</keyword>
<evidence type="ECO:0000256" key="9">
    <source>
        <dbReference type="ARBA" id="ARBA00023136"/>
    </source>
</evidence>
<dbReference type="InterPro" id="IPR003859">
    <property type="entry name" value="Galactosyl_T"/>
</dbReference>
<dbReference type="InterPro" id="IPR029044">
    <property type="entry name" value="Nucleotide-diphossugar_trans"/>
</dbReference>
<evidence type="ECO:0000256" key="5">
    <source>
        <dbReference type="ARBA" id="ARBA00022679"/>
    </source>
</evidence>
<reference evidence="13 14" key="2">
    <citation type="submission" date="2018-11" db="EMBL/GenBank/DDBJ databases">
        <authorList>
            <consortium name="Pathogen Informatics"/>
        </authorList>
    </citation>
    <scope>NUCLEOTIDE SEQUENCE [LARGE SCALE GENOMIC DNA]</scope>
</reference>
<name>A0A183IKV8_9BILA</name>
<sequence>MVPSLVATSETAASLESPSFATLDRIFSRFAPDGKFESYKRNANYSVAIIVPYRDRESHLRTFLYNIIPFLENQEASYTIFIVEQIANQTFNKGLLTNVGFLYAERSAEKFSCFIFHDVDLLPEDDRNIYRCGKQPRHFAAGINKFNYKLPYEGYVGGVIGLTGYQYRKVNGYSNAYWGWGGEDDDINYRIGRAGFTVSRYRDPVCRYTMIKHEADLGNEVNPCRYKLLEDWRKRMYTDGVNSAVYKLVLVEKLAFFTKLMVDALPEVNKKKYC</sequence>
<proteinExistence type="inferred from homology"/>
<dbReference type="PANTHER" id="PTHR19300">
    <property type="entry name" value="BETA-1,4-GALACTOSYLTRANSFERASE"/>
    <property type="match status" value="1"/>
</dbReference>
<dbReference type="EMBL" id="UZAM01008212">
    <property type="protein sequence ID" value="VDP03807.1"/>
    <property type="molecule type" value="Genomic_DNA"/>
</dbReference>
<comment type="similarity">
    <text evidence="3">Belongs to the glycosyltransferase 7 family.</text>
</comment>
<dbReference type="SUPFAM" id="SSF53448">
    <property type="entry name" value="Nucleotide-diphospho-sugar transferases"/>
    <property type="match status" value="1"/>
</dbReference>
<dbReference type="GO" id="GO:0005794">
    <property type="term" value="C:Golgi apparatus"/>
    <property type="evidence" value="ECO:0007669"/>
    <property type="project" value="TreeGrafter"/>
</dbReference>
<dbReference type="InterPro" id="IPR027995">
    <property type="entry name" value="Galactosyl_T_N"/>
</dbReference>
<evidence type="ECO:0000313" key="13">
    <source>
        <dbReference type="EMBL" id="VDP03807.1"/>
    </source>
</evidence>
<evidence type="ECO:0000256" key="2">
    <source>
        <dbReference type="ARBA" id="ARBA00004922"/>
    </source>
</evidence>
<evidence type="ECO:0000256" key="3">
    <source>
        <dbReference type="ARBA" id="ARBA00005735"/>
    </source>
</evidence>
<gene>
    <name evidence="13" type="ORF">SBAD_LOCUS4254</name>
</gene>
<feature type="domain" description="Galactosyltransferase N-terminal" evidence="12">
    <location>
        <begin position="16"/>
        <end position="132"/>
    </location>
</feature>
<feature type="domain" description="Galactosyltransferase C-terminal" evidence="11">
    <location>
        <begin position="137"/>
        <end position="214"/>
    </location>
</feature>
<dbReference type="GO" id="GO:0008378">
    <property type="term" value="F:galactosyltransferase activity"/>
    <property type="evidence" value="ECO:0007669"/>
    <property type="project" value="TreeGrafter"/>
</dbReference>
<reference evidence="15" key="1">
    <citation type="submission" date="2016-06" db="UniProtKB">
        <authorList>
            <consortium name="WormBaseParasite"/>
        </authorList>
    </citation>
    <scope>IDENTIFICATION</scope>
</reference>
<comment type="pathway">
    <text evidence="2">Protein modification; protein glycosylation.</text>
</comment>
<evidence type="ECO:0000256" key="1">
    <source>
        <dbReference type="ARBA" id="ARBA00004606"/>
    </source>
</evidence>
<dbReference type="CDD" id="cd00899">
    <property type="entry name" value="b4GalT"/>
    <property type="match status" value="1"/>
</dbReference>
<dbReference type="OrthoDB" id="10038994at2759"/>
<dbReference type="UniPathway" id="UPA00378"/>
<evidence type="ECO:0000256" key="4">
    <source>
        <dbReference type="ARBA" id="ARBA00022676"/>
    </source>
</evidence>
<keyword evidence="10" id="KW-0325">Glycoprotein</keyword>
<dbReference type="Proteomes" id="UP000270296">
    <property type="component" value="Unassembled WGS sequence"/>
</dbReference>
<protein>
    <submittedName>
        <fullName evidence="15">Beta-1,4-N-acetylgalactosaminyltransferase bre-4</fullName>
    </submittedName>
</protein>
<dbReference type="WBParaSite" id="SBAD_0000443801-mRNA-1">
    <property type="protein sequence ID" value="SBAD_0000443801-mRNA-1"/>
    <property type="gene ID" value="SBAD_0000443801"/>
</dbReference>
<evidence type="ECO:0000313" key="14">
    <source>
        <dbReference type="Proteomes" id="UP000270296"/>
    </source>
</evidence>
<keyword evidence="8" id="KW-1133">Transmembrane helix</keyword>
<dbReference type="Pfam" id="PF13733">
    <property type="entry name" value="Glyco_transf_7N"/>
    <property type="match status" value="1"/>
</dbReference>
<organism evidence="15">
    <name type="scientific">Soboliphyme baturini</name>
    <dbReference type="NCBI Taxonomy" id="241478"/>
    <lineage>
        <taxon>Eukaryota</taxon>
        <taxon>Metazoa</taxon>
        <taxon>Ecdysozoa</taxon>
        <taxon>Nematoda</taxon>
        <taxon>Enoplea</taxon>
        <taxon>Dorylaimia</taxon>
        <taxon>Dioctophymatida</taxon>
        <taxon>Dioctophymatoidea</taxon>
        <taxon>Soboliphymatidae</taxon>
        <taxon>Soboliphyme</taxon>
    </lineage>
</organism>
<evidence type="ECO:0000259" key="12">
    <source>
        <dbReference type="Pfam" id="PF13733"/>
    </source>
</evidence>
<accession>A0A183IKV8</accession>
<comment type="subcellular location">
    <subcellularLocation>
        <location evidence="1">Membrane</location>
        <topology evidence="1">Single-pass type II membrane protein</topology>
    </subcellularLocation>
</comment>